<dbReference type="Gene3D" id="2.60.40.790">
    <property type="match status" value="1"/>
</dbReference>
<dbReference type="Proteomes" id="UP001642484">
    <property type="component" value="Unassembled WGS sequence"/>
</dbReference>
<dbReference type="PANTHER" id="PTHR13164">
    <property type="entry name" value="CALICYLIN BINDING PROTEIN"/>
    <property type="match status" value="1"/>
</dbReference>
<keyword evidence="2" id="KW-1185">Reference proteome</keyword>
<proteinExistence type="predicted"/>
<dbReference type="Pfam" id="PF04969">
    <property type="entry name" value="CS"/>
    <property type="match status" value="1"/>
</dbReference>
<organism evidence="1 2">
    <name type="scientific">Durusdinium trenchii</name>
    <dbReference type="NCBI Taxonomy" id="1381693"/>
    <lineage>
        <taxon>Eukaryota</taxon>
        <taxon>Sar</taxon>
        <taxon>Alveolata</taxon>
        <taxon>Dinophyceae</taxon>
        <taxon>Suessiales</taxon>
        <taxon>Symbiodiniaceae</taxon>
        <taxon>Durusdinium</taxon>
    </lineage>
</organism>
<accession>A0ABP0R6M5</accession>
<dbReference type="InterPro" id="IPR008978">
    <property type="entry name" value="HSP20-like_chaperone"/>
</dbReference>
<dbReference type="InterPro" id="IPR007052">
    <property type="entry name" value="CS_dom"/>
</dbReference>
<dbReference type="PROSITE" id="PS51203">
    <property type="entry name" value="CS"/>
    <property type="match status" value="1"/>
</dbReference>
<reference evidence="1 2" key="1">
    <citation type="submission" date="2024-02" db="EMBL/GenBank/DDBJ databases">
        <authorList>
            <person name="Chen Y."/>
            <person name="Shah S."/>
            <person name="Dougan E. K."/>
            <person name="Thang M."/>
            <person name="Chan C."/>
        </authorList>
    </citation>
    <scope>NUCLEOTIDE SEQUENCE [LARGE SCALE GENOMIC DNA]</scope>
</reference>
<name>A0ABP0R6M5_9DINO</name>
<dbReference type="InterPro" id="IPR052289">
    <property type="entry name" value="Calcyclin-binding_UBL-bridge"/>
</dbReference>
<protein>
    <submittedName>
        <fullName evidence="1">Uncharacterized protein</fullName>
    </submittedName>
</protein>
<sequence length="193" mass="21200">MGSILSLFLGRQLPAPEPEAATTEQAATQPAENVEASASALRENIKTKGENAYYYAHNRQFEVPADAKVISGPGLVTGGPPVKLDIEANGPISEKRVEPIRSFSWTDDGAKVKIYLQLPEGTLQDAQVSCDFQVQGFHLQVASASATYTCKMDRLYAEIVPEACTHRSNLEKSKVTVTVKKKKDQTWYELKKN</sequence>
<comment type="caution">
    <text evidence="1">The sequence shown here is derived from an EMBL/GenBank/DDBJ whole genome shotgun (WGS) entry which is preliminary data.</text>
</comment>
<dbReference type="PANTHER" id="PTHR13164:SF6">
    <property type="entry name" value="CS DOMAIN-CONTAINING PROTEIN"/>
    <property type="match status" value="1"/>
</dbReference>
<dbReference type="EMBL" id="CAXAMN010025583">
    <property type="protein sequence ID" value="CAK9096213.1"/>
    <property type="molecule type" value="Genomic_DNA"/>
</dbReference>
<gene>
    <name evidence="1" type="ORF">CCMP2556_LOCUS45756</name>
</gene>
<evidence type="ECO:0000313" key="1">
    <source>
        <dbReference type="EMBL" id="CAK9096213.1"/>
    </source>
</evidence>
<dbReference type="SUPFAM" id="SSF49764">
    <property type="entry name" value="HSP20-like chaperones"/>
    <property type="match status" value="1"/>
</dbReference>
<evidence type="ECO:0000313" key="2">
    <source>
        <dbReference type="Proteomes" id="UP001642484"/>
    </source>
</evidence>